<dbReference type="Gene3D" id="3.90.1570.10">
    <property type="entry name" value="tt1808, chain A"/>
    <property type="match status" value="1"/>
</dbReference>
<reference evidence="2 3" key="1">
    <citation type="submission" date="2020-08" db="EMBL/GenBank/DDBJ databases">
        <title>Sequencing the genomes of 1000 actinobacteria strains.</title>
        <authorList>
            <person name="Klenk H.-P."/>
        </authorList>
    </citation>
    <scope>NUCLEOTIDE SEQUENCE [LARGE SCALE GENOMIC DNA]</scope>
    <source>
        <strain evidence="2 3">DSM 44598</strain>
    </source>
</reference>
<organism evidence="2 3">
    <name type="scientific">Nocardiopsis metallicus</name>
    <dbReference type="NCBI Taxonomy" id="179819"/>
    <lineage>
        <taxon>Bacteria</taxon>
        <taxon>Bacillati</taxon>
        <taxon>Actinomycetota</taxon>
        <taxon>Actinomycetes</taxon>
        <taxon>Streptosporangiales</taxon>
        <taxon>Nocardiopsidaceae</taxon>
        <taxon>Nocardiopsis</taxon>
    </lineage>
</organism>
<feature type="domain" description="Putative restriction endonuclease" evidence="1">
    <location>
        <begin position="32"/>
        <end position="167"/>
    </location>
</feature>
<name>A0A840W4K9_9ACTN</name>
<evidence type="ECO:0000259" key="1">
    <source>
        <dbReference type="Pfam" id="PF05685"/>
    </source>
</evidence>
<dbReference type="InterPro" id="IPR011335">
    <property type="entry name" value="Restrct_endonuc-II-like"/>
</dbReference>
<dbReference type="PANTHER" id="PTHR35400:SF3">
    <property type="entry name" value="SLL1072 PROTEIN"/>
    <property type="match status" value="1"/>
</dbReference>
<dbReference type="Pfam" id="PF05685">
    <property type="entry name" value="Uma2"/>
    <property type="match status" value="1"/>
</dbReference>
<dbReference type="Proteomes" id="UP000579647">
    <property type="component" value="Unassembled WGS sequence"/>
</dbReference>
<dbReference type="EMBL" id="JACHDO010000001">
    <property type="protein sequence ID" value="MBB5491002.1"/>
    <property type="molecule type" value="Genomic_DNA"/>
</dbReference>
<keyword evidence="3" id="KW-1185">Reference proteome</keyword>
<keyword evidence="2" id="KW-0378">Hydrolase</keyword>
<keyword evidence="2" id="KW-0255">Endonuclease</keyword>
<dbReference type="InterPro" id="IPR012296">
    <property type="entry name" value="Nuclease_put_TT1808"/>
</dbReference>
<dbReference type="AlphaFoldDB" id="A0A840W4K9"/>
<proteinExistence type="predicted"/>
<comment type="caution">
    <text evidence="2">The sequence shown here is derived from an EMBL/GenBank/DDBJ whole genome shotgun (WGS) entry which is preliminary data.</text>
</comment>
<dbReference type="GO" id="GO:0004519">
    <property type="term" value="F:endonuclease activity"/>
    <property type="evidence" value="ECO:0007669"/>
    <property type="project" value="UniProtKB-KW"/>
</dbReference>
<accession>A0A840W4K9</accession>
<dbReference type="PANTHER" id="PTHR35400">
    <property type="entry name" value="SLR1083 PROTEIN"/>
    <property type="match status" value="1"/>
</dbReference>
<sequence>MSAPTVAEQQAPEFEDAVVLPMPPQDGFTADDLDRIPDLPPHTELIDGNLVLVRPQKLFHMLVLQLLEGAPKTHVPDGLRVAREFSIKLAERQRPEPDPLLVRSAAFRELEQTWFPPEAVELAVEVVSPESQIRDRERKPELYARAGARFYWRIEQDGGDAVVYEYEKDPASPSGGYGKPTVHRKTLRTSAPLGWEFDLTDIVNR</sequence>
<dbReference type="InterPro" id="IPR008538">
    <property type="entry name" value="Uma2"/>
</dbReference>
<keyword evidence="2" id="KW-0540">Nuclease</keyword>
<dbReference type="RefSeq" id="WP_184364610.1">
    <property type="nucleotide sequence ID" value="NZ_BAAAKM010000002.1"/>
</dbReference>
<gene>
    <name evidence="2" type="ORF">HNR07_002139</name>
</gene>
<evidence type="ECO:0000313" key="2">
    <source>
        <dbReference type="EMBL" id="MBB5491002.1"/>
    </source>
</evidence>
<evidence type="ECO:0000313" key="3">
    <source>
        <dbReference type="Proteomes" id="UP000579647"/>
    </source>
</evidence>
<dbReference type="SUPFAM" id="SSF52980">
    <property type="entry name" value="Restriction endonuclease-like"/>
    <property type="match status" value="1"/>
</dbReference>
<dbReference type="CDD" id="cd06260">
    <property type="entry name" value="DUF820-like"/>
    <property type="match status" value="1"/>
</dbReference>
<protein>
    <submittedName>
        <fullName evidence="2">Uma2 family endonuclease</fullName>
    </submittedName>
</protein>